<dbReference type="Proteomes" id="UP000193711">
    <property type="component" value="Unassembled WGS sequence"/>
</dbReference>
<protein>
    <recommendedName>
        <fullName evidence="4">VIT family protein</fullName>
    </recommendedName>
</protein>
<organism evidence="2 3">
    <name type="scientific">Rathayibacter oskolensis</name>
    <dbReference type="NCBI Taxonomy" id="1891671"/>
    <lineage>
        <taxon>Bacteria</taxon>
        <taxon>Bacillati</taxon>
        <taxon>Actinomycetota</taxon>
        <taxon>Actinomycetes</taxon>
        <taxon>Micrococcales</taxon>
        <taxon>Microbacteriaceae</taxon>
        <taxon>Rathayibacter</taxon>
    </lineage>
</organism>
<feature type="transmembrane region" description="Helical" evidence="1">
    <location>
        <begin position="67"/>
        <end position="90"/>
    </location>
</feature>
<evidence type="ECO:0000256" key="1">
    <source>
        <dbReference type="SAM" id="Phobius"/>
    </source>
</evidence>
<proteinExistence type="predicted"/>
<feature type="transmembrane region" description="Helical" evidence="1">
    <location>
        <begin position="96"/>
        <end position="115"/>
    </location>
</feature>
<keyword evidence="3" id="KW-1185">Reference proteome</keyword>
<keyword evidence="1" id="KW-0812">Transmembrane</keyword>
<evidence type="ECO:0000313" key="3">
    <source>
        <dbReference type="Proteomes" id="UP000193711"/>
    </source>
</evidence>
<gene>
    <name evidence="2" type="ORF">SAMN06295885_0152</name>
</gene>
<dbReference type="EMBL" id="FXBM01000001">
    <property type="protein sequence ID" value="SMH28359.1"/>
    <property type="molecule type" value="Genomic_DNA"/>
</dbReference>
<feature type="transmembrane region" description="Helical" evidence="1">
    <location>
        <begin position="127"/>
        <end position="146"/>
    </location>
</feature>
<accession>A0A1X7MVE7</accession>
<evidence type="ECO:0000313" key="2">
    <source>
        <dbReference type="EMBL" id="SMH28359.1"/>
    </source>
</evidence>
<sequence length="147" mass="14678">MYAAFTGLAVVMIYAVDDHPDAGHALNSLIVSIIGISAAGFVAEIIAHQVAHAALPSGAEVRTMLQIAAGALASASFPVLALLAAVLGWLEPLAALRIAVGVYVVTLAGIALIAVARAGLSWRQSLVSLAGIVGLGAVVVAVLALAH</sequence>
<keyword evidence="1" id="KW-1133">Transmembrane helix</keyword>
<dbReference type="AlphaFoldDB" id="A0A1X7MVE7"/>
<evidence type="ECO:0008006" key="4">
    <source>
        <dbReference type="Google" id="ProtNLM"/>
    </source>
</evidence>
<feature type="transmembrane region" description="Helical" evidence="1">
    <location>
        <begin position="25"/>
        <end position="46"/>
    </location>
</feature>
<keyword evidence="1" id="KW-0472">Membrane</keyword>
<reference evidence="3" key="1">
    <citation type="submission" date="2017-04" db="EMBL/GenBank/DDBJ databases">
        <authorList>
            <person name="Varghese N."/>
            <person name="Submissions S."/>
        </authorList>
    </citation>
    <scope>NUCLEOTIDE SEQUENCE [LARGE SCALE GENOMIC DNA]</scope>
    <source>
        <strain evidence="3">VKM Ac-2121</strain>
    </source>
</reference>
<dbReference type="STRING" id="1891671.SAMN06295885_0152"/>
<name>A0A1X7MVE7_9MICO</name>